<proteinExistence type="predicted"/>
<keyword evidence="3" id="KW-1185">Reference proteome</keyword>
<sequence length="83" mass="9384">MIRVVADIMALILGLWILMYVLDANRANDLVSFVRDAANWLAGWSHDLFTMDTDWLRVLLNYGLPAVVYLLIGHALAARVSRL</sequence>
<evidence type="ECO:0000313" key="3">
    <source>
        <dbReference type="Proteomes" id="UP000641932"/>
    </source>
</evidence>
<dbReference type="AlphaFoldDB" id="A0A917ZBF3"/>
<accession>A0A917ZBF3</accession>
<dbReference type="EMBL" id="BMMS01000001">
    <property type="protein sequence ID" value="GGO80255.1"/>
    <property type="molecule type" value="Genomic_DNA"/>
</dbReference>
<organism evidence="2 3">
    <name type="scientific">Wenjunlia tyrosinilytica</name>
    <dbReference type="NCBI Taxonomy" id="1544741"/>
    <lineage>
        <taxon>Bacteria</taxon>
        <taxon>Bacillati</taxon>
        <taxon>Actinomycetota</taxon>
        <taxon>Actinomycetes</taxon>
        <taxon>Kitasatosporales</taxon>
        <taxon>Streptomycetaceae</taxon>
        <taxon>Wenjunlia</taxon>
    </lineage>
</organism>
<comment type="caution">
    <text evidence="2">The sequence shown here is derived from an EMBL/GenBank/DDBJ whole genome shotgun (WGS) entry which is preliminary data.</text>
</comment>
<keyword evidence="1" id="KW-0472">Membrane</keyword>
<dbReference type="Proteomes" id="UP000641932">
    <property type="component" value="Unassembled WGS sequence"/>
</dbReference>
<evidence type="ECO:0000256" key="1">
    <source>
        <dbReference type="SAM" id="Phobius"/>
    </source>
</evidence>
<feature type="transmembrane region" description="Helical" evidence="1">
    <location>
        <begin position="5"/>
        <end position="22"/>
    </location>
</feature>
<evidence type="ECO:0000313" key="2">
    <source>
        <dbReference type="EMBL" id="GGO80255.1"/>
    </source>
</evidence>
<reference evidence="2" key="2">
    <citation type="submission" date="2020-09" db="EMBL/GenBank/DDBJ databases">
        <authorList>
            <person name="Sun Q."/>
            <person name="Zhou Y."/>
        </authorList>
    </citation>
    <scope>NUCLEOTIDE SEQUENCE</scope>
    <source>
        <strain evidence="2">CGMCC 4.7201</strain>
    </source>
</reference>
<gene>
    <name evidence="2" type="ORF">GCM10012280_01690</name>
</gene>
<reference evidence="2" key="1">
    <citation type="journal article" date="2014" name="Int. J. Syst. Evol. Microbiol.">
        <title>Complete genome sequence of Corynebacterium casei LMG S-19264T (=DSM 44701T), isolated from a smear-ripened cheese.</title>
        <authorList>
            <consortium name="US DOE Joint Genome Institute (JGI-PGF)"/>
            <person name="Walter F."/>
            <person name="Albersmeier A."/>
            <person name="Kalinowski J."/>
            <person name="Ruckert C."/>
        </authorList>
    </citation>
    <scope>NUCLEOTIDE SEQUENCE</scope>
    <source>
        <strain evidence="2">CGMCC 4.7201</strain>
    </source>
</reference>
<name>A0A917ZBF3_9ACTN</name>
<keyword evidence="1" id="KW-0812">Transmembrane</keyword>
<keyword evidence="1" id="KW-1133">Transmembrane helix</keyword>
<protein>
    <submittedName>
        <fullName evidence="2">Uncharacterized protein</fullName>
    </submittedName>
</protein>
<feature type="transmembrane region" description="Helical" evidence="1">
    <location>
        <begin position="59"/>
        <end position="78"/>
    </location>
</feature>